<evidence type="ECO:0000313" key="2">
    <source>
        <dbReference type="Proteomes" id="UP000070383"/>
    </source>
</evidence>
<sequence>MGVKTSQAMFLRQPHISSTKCEDRWMAALLQGRKADATKRSVGFSDSLMGLKITK</sequence>
<protein>
    <submittedName>
        <fullName evidence="1">Uncharacterized protein</fullName>
    </submittedName>
</protein>
<keyword evidence="2" id="KW-1185">Reference proteome</keyword>
<dbReference type="STRING" id="33036.HMPREF3200_01737"/>
<dbReference type="Proteomes" id="UP000070383">
    <property type="component" value="Unassembled WGS sequence"/>
</dbReference>
<organism evidence="1 2">
    <name type="scientific">Anaerococcus tetradius</name>
    <dbReference type="NCBI Taxonomy" id="33036"/>
    <lineage>
        <taxon>Bacteria</taxon>
        <taxon>Bacillati</taxon>
        <taxon>Bacillota</taxon>
        <taxon>Tissierellia</taxon>
        <taxon>Tissierellales</taxon>
        <taxon>Peptoniphilaceae</taxon>
        <taxon>Anaerococcus</taxon>
    </lineage>
</organism>
<comment type="caution">
    <text evidence="1">The sequence shown here is derived from an EMBL/GenBank/DDBJ whole genome shotgun (WGS) entry which is preliminary data.</text>
</comment>
<gene>
    <name evidence="1" type="ORF">HMPREF3200_01737</name>
</gene>
<dbReference type="AlphaFoldDB" id="A0A133KAR2"/>
<name>A0A133KAR2_9FIRM</name>
<reference evidence="2" key="1">
    <citation type="submission" date="2016-01" db="EMBL/GenBank/DDBJ databases">
        <authorList>
            <person name="Mitreva M."/>
            <person name="Pepin K.H."/>
            <person name="Mihindukulasuriya K.A."/>
            <person name="Fulton R."/>
            <person name="Fronick C."/>
            <person name="O'Laughlin M."/>
            <person name="Miner T."/>
            <person name="Herter B."/>
            <person name="Rosa B.A."/>
            <person name="Cordes M."/>
            <person name="Tomlinson C."/>
            <person name="Wollam A."/>
            <person name="Palsikar V.B."/>
            <person name="Mardis E.R."/>
            <person name="Wilson R.K."/>
        </authorList>
    </citation>
    <scope>NUCLEOTIDE SEQUENCE [LARGE SCALE GENOMIC DNA]</scope>
    <source>
        <strain evidence="2">MJR8151</strain>
    </source>
</reference>
<dbReference type="PATRIC" id="fig|33036.3.peg.1722"/>
<dbReference type="EMBL" id="LRPM01000072">
    <property type="protein sequence ID" value="KWZ76642.1"/>
    <property type="molecule type" value="Genomic_DNA"/>
</dbReference>
<proteinExistence type="predicted"/>
<evidence type="ECO:0000313" key="1">
    <source>
        <dbReference type="EMBL" id="KWZ76642.1"/>
    </source>
</evidence>
<accession>A0A133KAR2</accession>